<dbReference type="Proteomes" id="UP000813824">
    <property type="component" value="Unassembled WGS sequence"/>
</dbReference>
<dbReference type="Pfam" id="PF00135">
    <property type="entry name" value="COesterase"/>
    <property type="match status" value="1"/>
</dbReference>
<dbReference type="EMBL" id="JAEVFJ010000020">
    <property type="protein sequence ID" value="KAH8099439.1"/>
    <property type="molecule type" value="Genomic_DNA"/>
</dbReference>
<evidence type="ECO:0000313" key="6">
    <source>
        <dbReference type="Proteomes" id="UP000813824"/>
    </source>
</evidence>
<evidence type="ECO:0000313" key="5">
    <source>
        <dbReference type="EMBL" id="KAH8099439.1"/>
    </source>
</evidence>
<dbReference type="InterPro" id="IPR019826">
    <property type="entry name" value="Carboxylesterase_B_AS"/>
</dbReference>
<feature type="chain" id="PRO_5035487562" description="Carboxylic ester hydrolase" evidence="3">
    <location>
        <begin position="20"/>
        <end position="571"/>
    </location>
</feature>
<dbReference type="PROSITE" id="PS00122">
    <property type="entry name" value="CARBOXYLESTERASE_B_1"/>
    <property type="match status" value="1"/>
</dbReference>
<proteinExistence type="inferred from homology"/>
<dbReference type="PANTHER" id="PTHR11559">
    <property type="entry name" value="CARBOXYLESTERASE"/>
    <property type="match status" value="1"/>
</dbReference>
<dbReference type="InterPro" id="IPR029058">
    <property type="entry name" value="AB_hydrolase_fold"/>
</dbReference>
<organism evidence="5 6">
    <name type="scientific">Cristinia sonorae</name>
    <dbReference type="NCBI Taxonomy" id="1940300"/>
    <lineage>
        <taxon>Eukaryota</taxon>
        <taxon>Fungi</taxon>
        <taxon>Dikarya</taxon>
        <taxon>Basidiomycota</taxon>
        <taxon>Agaricomycotina</taxon>
        <taxon>Agaricomycetes</taxon>
        <taxon>Agaricomycetidae</taxon>
        <taxon>Agaricales</taxon>
        <taxon>Pleurotineae</taxon>
        <taxon>Stephanosporaceae</taxon>
        <taxon>Cristinia</taxon>
    </lineage>
</organism>
<dbReference type="EC" id="3.1.1.-" evidence="3"/>
<evidence type="ECO:0000259" key="4">
    <source>
        <dbReference type="Pfam" id="PF00135"/>
    </source>
</evidence>
<keyword evidence="3" id="KW-0732">Signal</keyword>
<keyword evidence="2 3" id="KW-0378">Hydrolase</keyword>
<comment type="similarity">
    <text evidence="1 3">Belongs to the type-B carboxylesterase/lipase family.</text>
</comment>
<protein>
    <recommendedName>
        <fullName evidence="3">Carboxylic ester hydrolase</fullName>
        <ecNumber evidence="3">3.1.1.-</ecNumber>
    </recommendedName>
</protein>
<name>A0A8K0UMM9_9AGAR</name>
<dbReference type="OrthoDB" id="408631at2759"/>
<reference evidence="5" key="1">
    <citation type="journal article" date="2021" name="New Phytol.">
        <title>Evolutionary innovations through gain and loss of genes in the ectomycorrhizal Boletales.</title>
        <authorList>
            <person name="Wu G."/>
            <person name="Miyauchi S."/>
            <person name="Morin E."/>
            <person name="Kuo A."/>
            <person name="Drula E."/>
            <person name="Varga T."/>
            <person name="Kohler A."/>
            <person name="Feng B."/>
            <person name="Cao Y."/>
            <person name="Lipzen A."/>
            <person name="Daum C."/>
            <person name="Hundley H."/>
            <person name="Pangilinan J."/>
            <person name="Johnson J."/>
            <person name="Barry K."/>
            <person name="LaButti K."/>
            <person name="Ng V."/>
            <person name="Ahrendt S."/>
            <person name="Min B."/>
            <person name="Choi I.G."/>
            <person name="Park H."/>
            <person name="Plett J.M."/>
            <person name="Magnuson J."/>
            <person name="Spatafora J.W."/>
            <person name="Nagy L.G."/>
            <person name="Henrissat B."/>
            <person name="Grigoriev I.V."/>
            <person name="Yang Z.L."/>
            <person name="Xu J."/>
            <person name="Martin F.M."/>
        </authorList>
    </citation>
    <scope>NUCLEOTIDE SEQUENCE</scope>
    <source>
        <strain evidence="5">KKN 215</strain>
    </source>
</reference>
<dbReference type="InterPro" id="IPR002018">
    <property type="entry name" value="CarbesteraseB"/>
</dbReference>
<keyword evidence="6" id="KW-1185">Reference proteome</keyword>
<comment type="caution">
    <text evidence="5">The sequence shown here is derived from an EMBL/GenBank/DDBJ whole genome shotgun (WGS) entry which is preliminary data.</text>
</comment>
<evidence type="ECO:0000256" key="3">
    <source>
        <dbReference type="RuleBase" id="RU361235"/>
    </source>
</evidence>
<sequence length="571" mass="62657">MAHLPRLVLLISFLASLGATTHHDPDVASQVAVFLDDAVFVGSRHDGINRFLGIQYAKPPVGELRLNRPVPIEPYTGTYDASEFGPSCPQQHIPIPPEFPSGIDLARMVKLLALIYNATTPQSEDCLSLNVWTPWGSQTEARLPVVVWIHGGGFQVGGSAQVDGSIIVKRSIELGEPIIVVSINYRLSLLGWPLGHEAELAGIGNLGYRDQRLALRWIQKYIASFGGDPSRVTLWGESAGSMSIASQMLSNNGDQQGLFRGAFMHSGSLVALGDMSGAQEYYDNLVKGVGCATSADTLDCLRRLSYEDIKAGLDASPSFFSHQTLALTWGPRADGDFIKDLPLKHAANATIARIPVVIGACDDEGSIFVLPILDILTTEELHTYLSTYFFLNATRDEIDDLLGVYPDDPTLGSPFNTGQLNALSPQSKRIAAIIGDIVFESPRKQWLERLAGSQDVWTFRTKRGKGIDGIGASHISDLLEVFMPSDMTDHLIHFVNYLDPNGSPQDLTVLPPLGQELLSVGGNTIWPKYDSQEKQMLVYVDGVQRVEIARDVERERQLGYMSEFLKLNWIR</sequence>
<feature type="domain" description="Carboxylesterase type B" evidence="4">
    <location>
        <begin position="46"/>
        <end position="494"/>
    </location>
</feature>
<dbReference type="InterPro" id="IPR050309">
    <property type="entry name" value="Type-B_Carboxylest/Lipase"/>
</dbReference>
<dbReference type="GO" id="GO:0016787">
    <property type="term" value="F:hydrolase activity"/>
    <property type="evidence" value="ECO:0007669"/>
    <property type="project" value="UniProtKB-KW"/>
</dbReference>
<feature type="signal peptide" evidence="3">
    <location>
        <begin position="1"/>
        <end position="19"/>
    </location>
</feature>
<dbReference type="AlphaFoldDB" id="A0A8K0UMM9"/>
<evidence type="ECO:0000256" key="2">
    <source>
        <dbReference type="ARBA" id="ARBA00022801"/>
    </source>
</evidence>
<dbReference type="Gene3D" id="3.40.50.1820">
    <property type="entry name" value="alpha/beta hydrolase"/>
    <property type="match status" value="1"/>
</dbReference>
<accession>A0A8K0UMM9</accession>
<evidence type="ECO:0000256" key="1">
    <source>
        <dbReference type="ARBA" id="ARBA00005964"/>
    </source>
</evidence>
<gene>
    <name evidence="5" type="ORF">BXZ70DRAFT_943659</name>
</gene>
<dbReference type="SUPFAM" id="SSF53474">
    <property type="entry name" value="alpha/beta-Hydrolases"/>
    <property type="match status" value="1"/>
</dbReference>